<protein>
    <submittedName>
        <fullName evidence="1">Uncharacterized protein</fullName>
    </submittedName>
</protein>
<dbReference type="PANTHER" id="PTHR37162">
    <property type="entry name" value="HAT FAMILY DIMERISATION DOMAINCONTAINING PROTEIN-RELATED"/>
    <property type="match status" value="1"/>
</dbReference>
<dbReference type="EMBL" id="JAOYFB010000025">
    <property type="protein sequence ID" value="KAK4017841.1"/>
    <property type="molecule type" value="Genomic_DNA"/>
</dbReference>
<keyword evidence="2" id="KW-1185">Reference proteome</keyword>
<name>A0ABQ9ZY66_9CRUS</name>
<dbReference type="Proteomes" id="UP001234178">
    <property type="component" value="Unassembled WGS sequence"/>
</dbReference>
<evidence type="ECO:0000313" key="1">
    <source>
        <dbReference type="EMBL" id="KAK4017841.1"/>
    </source>
</evidence>
<proteinExistence type="predicted"/>
<dbReference type="PANTHER" id="PTHR37162:SF1">
    <property type="entry name" value="BED-TYPE DOMAIN-CONTAINING PROTEIN"/>
    <property type="match status" value="1"/>
</dbReference>
<organism evidence="1 2">
    <name type="scientific">Daphnia magna</name>
    <dbReference type="NCBI Taxonomy" id="35525"/>
    <lineage>
        <taxon>Eukaryota</taxon>
        <taxon>Metazoa</taxon>
        <taxon>Ecdysozoa</taxon>
        <taxon>Arthropoda</taxon>
        <taxon>Crustacea</taxon>
        <taxon>Branchiopoda</taxon>
        <taxon>Diplostraca</taxon>
        <taxon>Cladocera</taxon>
        <taxon>Anomopoda</taxon>
        <taxon>Daphniidae</taxon>
        <taxon>Daphnia</taxon>
    </lineage>
</organism>
<sequence>MLPSIIEEFVREVPSHFSAYKKKDTLIEFQQFCQVEIHSILIPGLTHWLTLQPCAARILEQLNPLILFFTDAFALKPNESNGKILKLLIDPFTKCYLEFLVMVLDKFNKFNATYEGNKPLLFELEDYVNKLILDLGRCYLEGVKYYLKKINRKMCFVSYQEAKRQTRLLTKLGNLEAQVNRPKNKRATAEEKARKYALAYLTKHQIQLPAKNAPSSDPIRMNYDRTFKPAFSEEFELQKFFITSISEIQKRFSFKDHVFQILPLVKPKNVRNLCPASLSSLFKRFLLLSDHCNVVEAEKEWRSHVNMPIDYFEIDSSQSTFEFYNMDVEF</sequence>
<comment type="caution">
    <text evidence="1">The sequence shown here is derived from an EMBL/GenBank/DDBJ whole genome shotgun (WGS) entry which is preliminary data.</text>
</comment>
<reference evidence="1 2" key="1">
    <citation type="journal article" date="2023" name="Nucleic Acids Res.">
        <title>The hologenome of Daphnia magna reveals possible DNA methylation and microbiome-mediated evolution of the host genome.</title>
        <authorList>
            <person name="Chaturvedi A."/>
            <person name="Li X."/>
            <person name="Dhandapani V."/>
            <person name="Marshall H."/>
            <person name="Kissane S."/>
            <person name="Cuenca-Cambronero M."/>
            <person name="Asole G."/>
            <person name="Calvet F."/>
            <person name="Ruiz-Romero M."/>
            <person name="Marangio P."/>
            <person name="Guigo R."/>
            <person name="Rago D."/>
            <person name="Mirbahai L."/>
            <person name="Eastwood N."/>
            <person name="Colbourne J.K."/>
            <person name="Zhou J."/>
            <person name="Mallon E."/>
            <person name="Orsini L."/>
        </authorList>
    </citation>
    <scope>NUCLEOTIDE SEQUENCE [LARGE SCALE GENOMIC DNA]</scope>
    <source>
        <strain evidence="1">LRV0_1</strain>
    </source>
</reference>
<accession>A0ABQ9ZY66</accession>
<evidence type="ECO:0000313" key="2">
    <source>
        <dbReference type="Proteomes" id="UP001234178"/>
    </source>
</evidence>
<gene>
    <name evidence="1" type="ORF">OUZ56_033731</name>
</gene>